<gene>
    <name evidence="2" type="ORF">ACFP50_17845</name>
</gene>
<reference evidence="3" key="1">
    <citation type="journal article" date="2019" name="Int. J. Syst. Evol. Microbiol.">
        <title>The Global Catalogue of Microorganisms (GCM) 10K type strain sequencing project: providing services to taxonomists for standard genome sequencing and annotation.</title>
        <authorList>
            <consortium name="The Broad Institute Genomics Platform"/>
            <consortium name="The Broad Institute Genome Sequencing Center for Infectious Disease"/>
            <person name="Wu L."/>
            <person name="Ma J."/>
        </authorList>
    </citation>
    <scope>NUCLEOTIDE SEQUENCE [LARGE SCALE GENOMIC DNA]</scope>
    <source>
        <strain evidence="3">JCM 12763</strain>
    </source>
</reference>
<evidence type="ECO:0000313" key="2">
    <source>
        <dbReference type="EMBL" id="MFC6057265.1"/>
    </source>
</evidence>
<sequence>MRLFHRIPVGPGPLVPPMGLVHLEKPPGGKPTAVKAAKASVVGSDRSSRDPAAVARGRGAARKGAAAAHAHFRARPDAEIAADRRSPPQSS</sequence>
<comment type="caution">
    <text evidence="2">The sequence shown here is derived from an EMBL/GenBank/DDBJ whole genome shotgun (WGS) entry which is preliminary data.</text>
</comment>
<protein>
    <submittedName>
        <fullName evidence="2">Uncharacterized protein</fullName>
    </submittedName>
</protein>
<evidence type="ECO:0000256" key="1">
    <source>
        <dbReference type="SAM" id="MobiDB-lite"/>
    </source>
</evidence>
<organism evidence="2 3">
    <name type="scientific">Streptomyces pratens</name>
    <dbReference type="NCBI Taxonomy" id="887456"/>
    <lineage>
        <taxon>Bacteria</taxon>
        <taxon>Bacillati</taxon>
        <taxon>Actinomycetota</taxon>
        <taxon>Actinomycetes</taxon>
        <taxon>Kitasatosporales</taxon>
        <taxon>Streptomycetaceae</taxon>
        <taxon>Streptomyces</taxon>
    </lineage>
</organism>
<name>A0ABW1M0P5_9ACTN</name>
<feature type="compositionally biased region" description="Low complexity" evidence="1">
    <location>
        <begin position="50"/>
        <end position="69"/>
    </location>
</feature>
<evidence type="ECO:0000313" key="3">
    <source>
        <dbReference type="Proteomes" id="UP001596242"/>
    </source>
</evidence>
<dbReference type="EMBL" id="JBHSPT010000039">
    <property type="protein sequence ID" value="MFC6057265.1"/>
    <property type="molecule type" value="Genomic_DNA"/>
</dbReference>
<feature type="region of interest" description="Disordered" evidence="1">
    <location>
        <begin position="39"/>
        <end position="91"/>
    </location>
</feature>
<keyword evidence="3" id="KW-1185">Reference proteome</keyword>
<feature type="compositionally biased region" description="Basic and acidic residues" evidence="1">
    <location>
        <begin position="74"/>
        <end position="91"/>
    </location>
</feature>
<dbReference type="Proteomes" id="UP001596242">
    <property type="component" value="Unassembled WGS sequence"/>
</dbReference>
<proteinExistence type="predicted"/>
<accession>A0ABW1M0P5</accession>
<dbReference type="RefSeq" id="WP_386398604.1">
    <property type="nucleotide sequence ID" value="NZ_JBHSPT010000039.1"/>
</dbReference>